<gene>
    <name evidence="4" type="ORF">E4U02_01335</name>
</gene>
<evidence type="ECO:0000256" key="2">
    <source>
        <dbReference type="ARBA" id="ARBA00023315"/>
    </source>
</evidence>
<dbReference type="InterPro" id="IPR016181">
    <property type="entry name" value="Acyl_CoA_acyltransferase"/>
</dbReference>
<evidence type="ECO:0000313" key="4">
    <source>
        <dbReference type="EMBL" id="TFU34327.1"/>
    </source>
</evidence>
<evidence type="ECO:0000259" key="3">
    <source>
        <dbReference type="PROSITE" id="PS51186"/>
    </source>
</evidence>
<dbReference type="PANTHER" id="PTHR43877">
    <property type="entry name" value="AMINOALKYLPHOSPHONATE N-ACETYLTRANSFERASE-RELATED-RELATED"/>
    <property type="match status" value="1"/>
</dbReference>
<evidence type="ECO:0000313" key="5">
    <source>
        <dbReference type="Proteomes" id="UP000298358"/>
    </source>
</evidence>
<reference evidence="4 5" key="1">
    <citation type="submission" date="2019-03" db="EMBL/GenBank/DDBJ databases">
        <title>Diversity of the mouse oral microbiome.</title>
        <authorList>
            <person name="Joseph S."/>
            <person name="Aduse-Opoku J."/>
            <person name="Curtis M."/>
            <person name="Wade W."/>
            <person name="Hashim A."/>
        </authorList>
    </citation>
    <scope>NUCLEOTIDE SEQUENCE [LARGE SCALE GENOMIC DNA]</scope>
    <source>
        <strain evidence="4 5">P1012</strain>
    </source>
</reference>
<dbReference type="InterPro" id="IPR000182">
    <property type="entry name" value="GNAT_dom"/>
</dbReference>
<dbReference type="RefSeq" id="WP_135112407.1">
    <property type="nucleotide sequence ID" value="NZ_JADGLL010000002.1"/>
</dbReference>
<dbReference type="PANTHER" id="PTHR43877:SF5">
    <property type="entry name" value="BLL8307 PROTEIN"/>
    <property type="match status" value="1"/>
</dbReference>
<evidence type="ECO:0000256" key="1">
    <source>
        <dbReference type="ARBA" id="ARBA00022679"/>
    </source>
</evidence>
<dbReference type="CDD" id="cd04301">
    <property type="entry name" value="NAT_SF"/>
    <property type="match status" value="1"/>
</dbReference>
<dbReference type="SUPFAM" id="SSF55729">
    <property type="entry name" value="Acyl-CoA N-acyltransferases (Nat)"/>
    <property type="match status" value="1"/>
</dbReference>
<feature type="domain" description="N-acetyltransferase" evidence="3">
    <location>
        <begin position="3"/>
        <end position="151"/>
    </location>
</feature>
<keyword evidence="5" id="KW-1185">Reference proteome</keyword>
<dbReference type="GO" id="GO:0016747">
    <property type="term" value="F:acyltransferase activity, transferring groups other than amino-acyl groups"/>
    <property type="evidence" value="ECO:0007669"/>
    <property type="project" value="InterPro"/>
</dbReference>
<sequence length="151" mass="16348">MDIRIDDLSGADTRALIAHHHAQMHAQTPAESVHALDIDALRDPGITVWSAWLDGRVAGVAALTQLDAERGELKSFRTADEYLGRGVARALLRRIIADARGRGLTSLWLETGSDDGFVPARALYASEGFVECGPFGGYIDDPLSTFMTRAL</sequence>
<dbReference type="OrthoDB" id="9803233at2"/>
<dbReference type="AlphaFoldDB" id="A0A4Y9FXY5"/>
<name>A0A4Y9FXY5_9MICO</name>
<keyword evidence="2" id="KW-0012">Acyltransferase</keyword>
<keyword evidence="1 4" id="KW-0808">Transferase</keyword>
<dbReference type="Gene3D" id="3.40.630.30">
    <property type="match status" value="1"/>
</dbReference>
<dbReference type="Proteomes" id="UP000298358">
    <property type="component" value="Unassembled WGS sequence"/>
</dbReference>
<protein>
    <submittedName>
        <fullName evidence="4">GNAT family N-acetyltransferase</fullName>
    </submittedName>
</protein>
<proteinExistence type="predicted"/>
<organism evidence="4 5">
    <name type="scientific">Microbacterium paludicola</name>
    <dbReference type="NCBI Taxonomy" id="300019"/>
    <lineage>
        <taxon>Bacteria</taxon>
        <taxon>Bacillati</taxon>
        <taxon>Actinomycetota</taxon>
        <taxon>Actinomycetes</taxon>
        <taxon>Micrococcales</taxon>
        <taxon>Microbacteriaceae</taxon>
        <taxon>Microbacterium</taxon>
    </lineage>
</organism>
<dbReference type="Pfam" id="PF00583">
    <property type="entry name" value="Acetyltransf_1"/>
    <property type="match status" value="1"/>
</dbReference>
<accession>A0A4Y9FXY5</accession>
<dbReference type="InterPro" id="IPR050832">
    <property type="entry name" value="Bact_Acetyltransf"/>
</dbReference>
<dbReference type="EMBL" id="SPQB01000002">
    <property type="protein sequence ID" value="TFU34327.1"/>
    <property type="molecule type" value="Genomic_DNA"/>
</dbReference>
<comment type="caution">
    <text evidence="4">The sequence shown here is derived from an EMBL/GenBank/DDBJ whole genome shotgun (WGS) entry which is preliminary data.</text>
</comment>
<dbReference type="PROSITE" id="PS51186">
    <property type="entry name" value="GNAT"/>
    <property type="match status" value="1"/>
</dbReference>